<dbReference type="NCBIfam" id="TIGR02914">
    <property type="entry name" value="EpsI_fam"/>
    <property type="match status" value="1"/>
</dbReference>
<name>A0A4R6MZC4_9BURK</name>
<comment type="subcellular location">
    <subcellularLocation>
        <location evidence="1">Cell membrane</location>
        <topology evidence="1">Multi-pass membrane protein</topology>
    </subcellularLocation>
</comment>
<evidence type="ECO:0000256" key="6">
    <source>
        <dbReference type="ARBA" id="ARBA00022989"/>
    </source>
</evidence>
<evidence type="ECO:0000313" key="11">
    <source>
        <dbReference type="Proteomes" id="UP000295357"/>
    </source>
</evidence>
<dbReference type="GO" id="GO:0008233">
    <property type="term" value="F:peptidase activity"/>
    <property type="evidence" value="ECO:0007669"/>
    <property type="project" value="UniProtKB-KW"/>
</dbReference>
<keyword evidence="11" id="KW-1185">Reference proteome</keyword>
<keyword evidence="3" id="KW-0645">Protease</keyword>
<dbReference type="InterPro" id="IPR019127">
    <property type="entry name" value="Exosortase"/>
</dbReference>
<evidence type="ECO:0000256" key="2">
    <source>
        <dbReference type="ARBA" id="ARBA00022475"/>
    </source>
</evidence>
<feature type="domain" description="Methanolan biosynthesis EpsI" evidence="9">
    <location>
        <begin position="311"/>
        <end position="513"/>
    </location>
</feature>
<evidence type="ECO:0000256" key="8">
    <source>
        <dbReference type="SAM" id="Phobius"/>
    </source>
</evidence>
<dbReference type="InterPro" id="IPR026392">
    <property type="entry name" value="Exo/Archaeosortase_dom"/>
</dbReference>
<keyword evidence="4 8" id="KW-0812">Transmembrane</keyword>
<dbReference type="Pfam" id="PF09721">
    <property type="entry name" value="Exosortase_EpsH"/>
    <property type="match status" value="1"/>
</dbReference>
<evidence type="ECO:0000256" key="3">
    <source>
        <dbReference type="ARBA" id="ARBA00022670"/>
    </source>
</evidence>
<dbReference type="InterPro" id="IPR017540">
    <property type="entry name" value="Exosortase-1"/>
</dbReference>
<dbReference type="NCBIfam" id="TIGR04178">
    <property type="entry name" value="exo_archaeo"/>
    <property type="match status" value="1"/>
</dbReference>
<proteinExistence type="predicted"/>
<dbReference type="OrthoDB" id="9797363at2"/>
<feature type="transmembrane region" description="Helical" evidence="8">
    <location>
        <begin position="219"/>
        <end position="239"/>
    </location>
</feature>
<dbReference type="GO" id="GO:0006508">
    <property type="term" value="P:proteolysis"/>
    <property type="evidence" value="ECO:0007669"/>
    <property type="project" value="UniProtKB-KW"/>
</dbReference>
<gene>
    <name evidence="10" type="ORF">DFR39_1062</name>
</gene>
<feature type="transmembrane region" description="Helical" evidence="8">
    <location>
        <begin position="21"/>
        <end position="46"/>
    </location>
</feature>
<dbReference type="InterPro" id="IPR014263">
    <property type="entry name" value="Methanolan_biosynth_EpsI"/>
</dbReference>
<keyword evidence="6 8" id="KW-1133">Transmembrane helix</keyword>
<evidence type="ECO:0000313" key="10">
    <source>
        <dbReference type="EMBL" id="TDP07742.1"/>
    </source>
</evidence>
<dbReference type="GO" id="GO:0005886">
    <property type="term" value="C:plasma membrane"/>
    <property type="evidence" value="ECO:0007669"/>
    <property type="project" value="UniProtKB-SubCell"/>
</dbReference>
<dbReference type="NCBIfam" id="TIGR03109">
    <property type="entry name" value="exosort_XrtA"/>
    <property type="match status" value="1"/>
</dbReference>
<feature type="transmembrane region" description="Helical" evidence="8">
    <location>
        <begin position="103"/>
        <end position="123"/>
    </location>
</feature>
<dbReference type="EMBL" id="SNXE01000006">
    <property type="protein sequence ID" value="TDP07742.1"/>
    <property type="molecule type" value="Genomic_DNA"/>
</dbReference>
<keyword evidence="2" id="KW-1003">Cell membrane</keyword>
<sequence>MTQALIQSPVSGQDSGWRLALPLLIASILALLGLYRETAMAMVGIWQRSDTFAHAFIVPPIALWLIWRRRARLALMNPRPSLWFALPLLMAGAAWLLGELVAVNALAQAGLVLMVIACVPLMLGAQVAAAMAFPLGFLLFCVPVGEFLMPTLMESTADFTVLALRLSGIPVYREGLQFVIPSGNWSVVEACSGLRYLIASVMVGTLFAYLSYKSLKRRLAFIAFATVLPIVANWLRAYLIVMLGHHSGNELAVGADHLVYGWVFFGVVMFAMFMVGARWADSEPESTPTGAAGHLSQQPVASVPFWLAAACLALAAVLPHQLLRAMEPAAGPLASPRLELAALTPWQSQDHVLPSWKPVFERPAAEFQQSYDQGGRAVGLHLAYYRHQSHESKLISSSNTLVRSEDTQWSRVHGASRSMALGGETLSLHDAELRGLSGAEANTRLHVWQFYWIGGRLTASPVRAKLLTAWHQLSGEGDDAASVIVYTRSSVENAAVAEETLKSFLSDNWPAIAAALQSAQRMR</sequence>
<evidence type="ECO:0000259" key="9">
    <source>
        <dbReference type="Pfam" id="PF11984"/>
    </source>
</evidence>
<evidence type="ECO:0000256" key="4">
    <source>
        <dbReference type="ARBA" id="ARBA00022692"/>
    </source>
</evidence>
<protein>
    <submittedName>
        <fullName evidence="10">Exosortase A</fullName>
    </submittedName>
</protein>
<evidence type="ECO:0000256" key="7">
    <source>
        <dbReference type="ARBA" id="ARBA00023136"/>
    </source>
</evidence>
<keyword evidence="5" id="KW-0378">Hydrolase</keyword>
<feature type="transmembrane region" description="Helical" evidence="8">
    <location>
        <begin position="300"/>
        <end position="318"/>
    </location>
</feature>
<dbReference type="AlphaFoldDB" id="A0A4R6MZC4"/>
<feature type="transmembrane region" description="Helical" evidence="8">
    <location>
        <begin position="52"/>
        <end position="68"/>
    </location>
</feature>
<feature type="transmembrane region" description="Helical" evidence="8">
    <location>
        <begin position="194"/>
        <end position="212"/>
    </location>
</feature>
<reference evidence="10 11" key="1">
    <citation type="submission" date="2019-03" db="EMBL/GenBank/DDBJ databases">
        <title>Genomic Encyclopedia of Type Strains, Phase IV (KMG-IV): sequencing the most valuable type-strain genomes for metagenomic binning, comparative biology and taxonomic classification.</title>
        <authorList>
            <person name="Goeker M."/>
        </authorList>
    </citation>
    <scope>NUCLEOTIDE SEQUENCE [LARGE SCALE GENOMIC DNA]</scope>
    <source>
        <strain evidence="10 11">DSM 25082</strain>
    </source>
</reference>
<dbReference type="Proteomes" id="UP000295357">
    <property type="component" value="Unassembled WGS sequence"/>
</dbReference>
<dbReference type="InterPro" id="IPR013426">
    <property type="entry name" value="EpsH-like"/>
</dbReference>
<dbReference type="Pfam" id="PF11984">
    <property type="entry name" value="DUF3485"/>
    <property type="match status" value="1"/>
</dbReference>
<keyword evidence="7 8" id="KW-0472">Membrane</keyword>
<feature type="transmembrane region" description="Helical" evidence="8">
    <location>
        <begin position="259"/>
        <end position="280"/>
    </location>
</feature>
<feature type="transmembrane region" description="Helical" evidence="8">
    <location>
        <begin position="80"/>
        <end position="97"/>
    </location>
</feature>
<evidence type="ECO:0000256" key="1">
    <source>
        <dbReference type="ARBA" id="ARBA00004651"/>
    </source>
</evidence>
<evidence type="ECO:0000256" key="5">
    <source>
        <dbReference type="ARBA" id="ARBA00022801"/>
    </source>
</evidence>
<dbReference type="RefSeq" id="WP_133604036.1">
    <property type="nucleotide sequence ID" value="NZ_JAUFPJ010000007.1"/>
</dbReference>
<comment type="caution">
    <text evidence="10">The sequence shown here is derived from an EMBL/GenBank/DDBJ whole genome shotgun (WGS) entry which is preliminary data.</text>
</comment>
<accession>A0A4R6MZC4</accession>
<organism evidence="10 11">
    <name type="scientific">Roseateles asaccharophilus</name>
    <dbReference type="NCBI Taxonomy" id="582607"/>
    <lineage>
        <taxon>Bacteria</taxon>
        <taxon>Pseudomonadati</taxon>
        <taxon>Pseudomonadota</taxon>
        <taxon>Betaproteobacteria</taxon>
        <taxon>Burkholderiales</taxon>
        <taxon>Sphaerotilaceae</taxon>
        <taxon>Roseateles</taxon>
    </lineage>
</organism>
<dbReference type="NCBIfam" id="TIGR02602">
    <property type="entry name" value="8TM_EpsH"/>
    <property type="match status" value="1"/>
</dbReference>